<dbReference type="GO" id="GO:0003755">
    <property type="term" value="F:peptidyl-prolyl cis-trans isomerase activity"/>
    <property type="evidence" value="ECO:0007669"/>
    <property type="project" value="UniProtKB-UniRule"/>
</dbReference>
<dbReference type="PROSITE" id="PS50072">
    <property type="entry name" value="CSA_PPIASE_2"/>
    <property type="match status" value="1"/>
</dbReference>
<comment type="catalytic activity">
    <reaction evidence="5">
        <text>[protein]-peptidylproline (omega=180) = [protein]-peptidylproline (omega=0)</text>
        <dbReference type="Rhea" id="RHEA:16237"/>
        <dbReference type="Rhea" id="RHEA-COMP:10747"/>
        <dbReference type="Rhea" id="RHEA-COMP:10748"/>
        <dbReference type="ChEBI" id="CHEBI:83833"/>
        <dbReference type="ChEBI" id="CHEBI:83834"/>
        <dbReference type="EC" id="5.2.1.8"/>
    </reaction>
</comment>
<dbReference type="PANTHER" id="PTHR45625">
    <property type="entry name" value="PEPTIDYL-PROLYL CIS-TRANS ISOMERASE-RELATED"/>
    <property type="match status" value="1"/>
</dbReference>
<evidence type="ECO:0000259" key="6">
    <source>
        <dbReference type="PROSITE" id="PS50072"/>
    </source>
</evidence>
<dbReference type="Proteomes" id="UP000249375">
    <property type="component" value="Chromosome"/>
</dbReference>
<dbReference type="OrthoDB" id="9807797at2"/>
<dbReference type="InterPro" id="IPR044666">
    <property type="entry name" value="Cyclophilin_A-like"/>
</dbReference>
<dbReference type="SUPFAM" id="SSF50891">
    <property type="entry name" value="Cyclophilin-like"/>
    <property type="match status" value="1"/>
</dbReference>
<keyword evidence="5" id="KW-0732">Signal</keyword>
<feature type="domain" description="PPIase cyclophilin-type" evidence="6">
    <location>
        <begin position="30"/>
        <end position="220"/>
    </location>
</feature>
<evidence type="ECO:0000256" key="2">
    <source>
        <dbReference type="ARBA" id="ARBA00007365"/>
    </source>
</evidence>
<gene>
    <name evidence="7" type="ORF">C7Y71_009290</name>
</gene>
<comment type="function">
    <text evidence="1 5">PPIases accelerate the folding of proteins. It catalyzes the cis-trans isomerization of proline imidic peptide bonds in oligopeptides.</text>
</comment>
<dbReference type="PIRSF" id="PIRSF001467">
    <property type="entry name" value="Peptidylpro_ismrse"/>
    <property type="match status" value="1"/>
</dbReference>
<sequence>MKKIILIALTLLATTASAQTNHVRFRTTKGDFTVVLYDDTPIHRDNFLRLVRDGYYDGIIFHRVIDKFMVQTGDSSSRHAEEGMLYGDRDVPYTLPAEIIFPKYYHHSGALAAAREGDEANPERRSSGAQFYVVTGTQRMSEDIAGIRRWMRKNNFNEPKWTADMLSDYATRGGAPHLDSNYTVFGKVTEGMETIDKIQRAKTDENDRPLKDIRIIKAEIIE</sequence>
<proteinExistence type="inferred from homology"/>
<protein>
    <recommendedName>
        <fullName evidence="5">Peptidyl-prolyl cis-trans isomerase</fullName>
        <shortName evidence="5">PPIase</shortName>
        <ecNumber evidence="5">5.2.1.8</ecNumber>
    </recommendedName>
</protein>
<evidence type="ECO:0000256" key="4">
    <source>
        <dbReference type="ARBA" id="ARBA00023235"/>
    </source>
</evidence>
<keyword evidence="8" id="KW-1185">Reference proteome</keyword>
<evidence type="ECO:0000256" key="5">
    <source>
        <dbReference type="RuleBase" id="RU363019"/>
    </source>
</evidence>
<feature type="chain" id="PRO_5024471882" description="Peptidyl-prolyl cis-trans isomerase" evidence="5">
    <location>
        <begin position="19"/>
        <end position="222"/>
    </location>
</feature>
<dbReference type="InterPro" id="IPR029000">
    <property type="entry name" value="Cyclophilin-like_dom_sf"/>
</dbReference>
<comment type="similarity">
    <text evidence="2 5">Belongs to the cyclophilin-type PPIase family.</text>
</comment>
<keyword evidence="3 5" id="KW-0697">Rotamase</keyword>
<dbReference type="AlphaFoldDB" id="A0A5P8E8B8"/>
<feature type="signal peptide" evidence="5">
    <location>
        <begin position="1"/>
        <end position="18"/>
    </location>
</feature>
<dbReference type="EC" id="5.2.1.8" evidence="5"/>
<dbReference type="Pfam" id="PF00160">
    <property type="entry name" value="Pro_isomerase"/>
    <property type="match status" value="1"/>
</dbReference>
<dbReference type="RefSeq" id="WP_111898136.1">
    <property type="nucleotide sequence ID" value="NZ_CP033459.1"/>
</dbReference>
<dbReference type="InterPro" id="IPR024936">
    <property type="entry name" value="Cyclophilin-type_PPIase"/>
</dbReference>
<reference evidence="7 8" key="1">
    <citation type="submission" date="2018-11" db="EMBL/GenBank/DDBJ databases">
        <authorList>
            <person name="Na S.W."/>
            <person name="Baik M."/>
        </authorList>
    </citation>
    <scope>NUCLEOTIDE SEQUENCE [LARGE SCALE GENOMIC DNA]</scope>
    <source>
        <strain evidence="7 8">E39</strain>
    </source>
</reference>
<dbReference type="Gene3D" id="2.40.100.10">
    <property type="entry name" value="Cyclophilin-like"/>
    <property type="match status" value="1"/>
</dbReference>
<name>A0A5P8E8B8_9BACT</name>
<keyword evidence="4 5" id="KW-0413">Isomerase</keyword>
<dbReference type="CDD" id="cd00317">
    <property type="entry name" value="cyclophilin"/>
    <property type="match status" value="1"/>
</dbReference>
<evidence type="ECO:0000313" key="8">
    <source>
        <dbReference type="Proteomes" id="UP000249375"/>
    </source>
</evidence>
<dbReference type="PANTHER" id="PTHR45625:SF4">
    <property type="entry name" value="PEPTIDYLPROLYL ISOMERASE DOMAIN AND WD REPEAT-CONTAINING PROTEIN 1"/>
    <property type="match status" value="1"/>
</dbReference>
<dbReference type="PRINTS" id="PR00153">
    <property type="entry name" value="CSAPPISMRASE"/>
</dbReference>
<dbReference type="KEGG" id="alq:C7Y71_009290"/>
<evidence type="ECO:0000313" key="7">
    <source>
        <dbReference type="EMBL" id="QFQ13188.1"/>
    </source>
</evidence>
<organism evidence="7 8">
    <name type="scientific">Pseudoprevotella muciniphila</name>
    <dbReference type="NCBI Taxonomy" id="2133944"/>
    <lineage>
        <taxon>Bacteria</taxon>
        <taxon>Pseudomonadati</taxon>
        <taxon>Bacteroidota</taxon>
        <taxon>Bacteroidia</taxon>
        <taxon>Bacteroidales</taxon>
        <taxon>Prevotellaceae</taxon>
        <taxon>Pseudoprevotella</taxon>
    </lineage>
</organism>
<dbReference type="EMBL" id="CP033459">
    <property type="protein sequence ID" value="QFQ13188.1"/>
    <property type="molecule type" value="Genomic_DNA"/>
</dbReference>
<accession>A0A5P8E8B8</accession>
<evidence type="ECO:0000256" key="3">
    <source>
        <dbReference type="ARBA" id="ARBA00023110"/>
    </source>
</evidence>
<dbReference type="InterPro" id="IPR002130">
    <property type="entry name" value="Cyclophilin-type_PPIase_dom"/>
</dbReference>
<evidence type="ECO:0000256" key="1">
    <source>
        <dbReference type="ARBA" id="ARBA00002388"/>
    </source>
</evidence>